<organism evidence="2 3">
    <name type="scientific">Nocardioides daedukensis</name>
    <dbReference type="NCBI Taxonomy" id="634462"/>
    <lineage>
        <taxon>Bacteria</taxon>
        <taxon>Bacillati</taxon>
        <taxon>Actinomycetota</taxon>
        <taxon>Actinomycetes</taxon>
        <taxon>Propionibacteriales</taxon>
        <taxon>Nocardioidaceae</taxon>
        <taxon>Nocardioides</taxon>
    </lineage>
</organism>
<name>A0A7Y9S4K8_9ACTN</name>
<protein>
    <recommendedName>
        <fullName evidence="4">HNH endonuclease</fullName>
    </recommendedName>
</protein>
<comment type="caution">
    <text evidence="2">The sequence shown here is derived from an EMBL/GenBank/DDBJ whole genome shotgun (WGS) entry which is preliminary data.</text>
</comment>
<dbReference type="AlphaFoldDB" id="A0A7Y9S4K8"/>
<evidence type="ECO:0000313" key="2">
    <source>
        <dbReference type="EMBL" id="NYG59300.1"/>
    </source>
</evidence>
<accession>A0A7Y9S4K8</accession>
<feature type="region of interest" description="Disordered" evidence="1">
    <location>
        <begin position="146"/>
        <end position="166"/>
    </location>
</feature>
<keyword evidence="3" id="KW-1185">Reference proteome</keyword>
<dbReference type="EMBL" id="JACCAA010000001">
    <property type="protein sequence ID" value="NYG59300.1"/>
    <property type="molecule type" value="Genomic_DNA"/>
</dbReference>
<reference evidence="2 3" key="1">
    <citation type="submission" date="2020-07" db="EMBL/GenBank/DDBJ databases">
        <title>Sequencing the genomes of 1000 actinobacteria strains.</title>
        <authorList>
            <person name="Klenk H.-P."/>
        </authorList>
    </citation>
    <scope>NUCLEOTIDE SEQUENCE [LARGE SCALE GENOMIC DNA]</scope>
    <source>
        <strain evidence="2 3">DSM 23819</strain>
    </source>
</reference>
<sequence>MKPVIDLNDRISSNAYEHPEWLRERIHLTTPADPFPHATRISRHGDIDHCVPYRHDIPGRPAPPGQSGTHNAAPLGRYHHRVKTYLNYTVRQPRPGTHVWRTPHNRWLLVDERGTHRIDESLGHALTGRSQGEQHLALIIRDQNPGYGEVVGTQRGRSSSRSEDQR</sequence>
<evidence type="ECO:0000313" key="3">
    <source>
        <dbReference type="Proteomes" id="UP000540656"/>
    </source>
</evidence>
<evidence type="ECO:0000256" key="1">
    <source>
        <dbReference type="SAM" id="MobiDB-lite"/>
    </source>
</evidence>
<evidence type="ECO:0008006" key="4">
    <source>
        <dbReference type="Google" id="ProtNLM"/>
    </source>
</evidence>
<proteinExistence type="predicted"/>
<dbReference type="Proteomes" id="UP000540656">
    <property type="component" value="Unassembled WGS sequence"/>
</dbReference>
<gene>
    <name evidence="2" type="ORF">BJ980_002223</name>
</gene>